<comment type="cofactor">
    <cofactor evidence="6">
        <name>Zn(2+)</name>
        <dbReference type="ChEBI" id="CHEBI:29105"/>
    </cofactor>
    <text evidence="6">Binds 1 zinc ion per subunit.</text>
</comment>
<feature type="binding site" evidence="6">
    <location>
        <position position="136"/>
    </location>
    <ligand>
        <name>Zn(2+)</name>
        <dbReference type="ChEBI" id="CHEBI:29105"/>
        <note>catalytic</note>
    </ligand>
</feature>
<comment type="catalytic activity">
    <reaction evidence="5 6">
        <text>adenosine(34) in tRNA + H2O + H(+) = inosine(34) in tRNA + NH4(+)</text>
        <dbReference type="Rhea" id="RHEA:43168"/>
        <dbReference type="Rhea" id="RHEA-COMP:10373"/>
        <dbReference type="Rhea" id="RHEA-COMP:10374"/>
        <dbReference type="ChEBI" id="CHEBI:15377"/>
        <dbReference type="ChEBI" id="CHEBI:15378"/>
        <dbReference type="ChEBI" id="CHEBI:28938"/>
        <dbReference type="ChEBI" id="CHEBI:74411"/>
        <dbReference type="ChEBI" id="CHEBI:82852"/>
        <dbReference type="EC" id="3.5.4.33"/>
    </reaction>
</comment>
<reference evidence="8 9" key="1">
    <citation type="journal article" date="2011" name="J. Bacteriol.">
        <title>Genome Sequence of the Probiotic Strain Bifidobacterium animalis subsp. lactis CNCM I-2494.</title>
        <authorList>
            <person name="Chervaux C."/>
            <person name="Grimaldi C."/>
            <person name="Bolotin A."/>
            <person name="Quinquis B."/>
            <person name="Legrain-Raspaud S."/>
            <person name="van Hylckama Vlieg J.E."/>
            <person name="Denariaz G."/>
            <person name="Smokvina T."/>
        </authorList>
    </citation>
    <scope>NUCLEOTIDE SEQUENCE [LARGE SCALE GENOMIC DNA]</scope>
    <source>
        <strain evidence="8 9">CNCM I-2494</strain>
    </source>
</reference>
<evidence type="ECO:0000256" key="3">
    <source>
        <dbReference type="ARBA" id="ARBA00022801"/>
    </source>
</evidence>
<dbReference type="InterPro" id="IPR028883">
    <property type="entry name" value="tRNA_aden_deaminase"/>
</dbReference>
<dbReference type="Pfam" id="PF00383">
    <property type="entry name" value="dCMP_cyt_deam_1"/>
    <property type="match status" value="1"/>
</dbReference>
<dbReference type="EC" id="3.5.4.33" evidence="6"/>
<comment type="function">
    <text evidence="6">Catalyzes the deamination of adenosine to inosine at the wobble position 34 of tRNA(Arg2).</text>
</comment>
<evidence type="ECO:0000256" key="5">
    <source>
        <dbReference type="ARBA" id="ARBA00048045"/>
    </source>
</evidence>
<accession>A0A806FHK1</accession>
<dbReference type="AlphaFoldDB" id="A0A806FHK1"/>
<keyword evidence="4 6" id="KW-0862">Zinc</keyword>
<keyword evidence="3 6" id="KW-0378">Hydrolase</keyword>
<evidence type="ECO:0000259" key="7">
    <source>
        <dbReference type="PROSITE" id="PS51747"/>
    </source>
</evidence>
<dbReference type="PANTHER" id="PTHR11079:SF202">
    <property type="entry name" value="TRNA-SPECIFIC ADENOSINE DEAMINASE"/>
    <property type="match status" value="1"/>
</dbReference>
<dbReference type="HAMAP" id="MF_00972">
    <property type="entry name" value="tRNA_aden_deaminase"/>
    <property type="match status" value="1"/>
</dbReference>
<evidence type="ECO:0000256" key="6">
    <source>
        <dbReference type="HAMAP-Rule" id="MF_00972"/>
    </source>
</evidence>
<feature type="active site" description="Proton donor" evidence="6">
    <location>
        <position position="108"/>
    </location>
</feature>
<sequence>MADLLICCLVSVCCISRAVVCERSKARCRTVEALGMRAGGRWHAYKGRGGIAMTQYAEAMGEALAQARMARSAGDVPVGAVVLDAHGEVIGRGRNLRERDADPLAHAEIVAMREAAAVRGNWNLADCTLVVTLEPCPMCAGACLQTRIGRIVFGGWDAKLGACGSVWDIPRDPHVGHEPEVYGGVCERECTALLAEFFHSRRHA</sequence>
<dbReference type="GO" id="GO:0008270">
    <property type="term" value="F:zinc ion binding"/>
    <property type="evidence" value="ECO:0007669"/>
    <property type="project" value="UniProtKB-UniRule"/>
</dbReference>
<keyword evidence="1 6" id="KW-0819">tRNA processing</keyword>
<name>A0A806FHK1_BIFAN</name>
<protein>
    <recommendedName>
        <fullName evidence="6">tRNA-specific adenosine deaminase</fullName>
        <ecNumber evidence="6">3.5.4.33</ecNumber>
    </recommendedName>
</protein>
<comment type="similarity">
    <text evidence="6">Belongs to the cytidine and deoxycytidylate deaminase family.</text>
</comment>
<feature type="binding site" evidence="6">
    <location>
        <position position="139"/>
    </location>
    <ligand>
        <name>Zn(2+)</name>
        <dbReference type="ChEBI" id="CHEBI:29105"/>
        <note>catalytic</note>
    </ligand>
</feature>
<dbReference type="GO" id="GO:0002100">
    <property type="term" value="P:tRNA wobble adenosine to inosine editing"/>
    <property type="evidence" value="ECO:0007669"/>
    <property type="project" value="UniProtKB-UniRule"/>
</dbReference>
<proteinExistence type="inferred from homology"/>
<dbReference type="Proteomes" id="UP000008394">
    <property type="component" value="Chromosome"/>
</dbReference>
<dbReference type="EMBL" id="CP002915">
    <property type="protein sequence ID" value="AEK31067.1"/>
    <property type="molecule type" value="Genomic_DNA"/>
</dbReference>
<feature type="binding site" evidence="6">
    <location>
        <position position="106"/>
    </location>
    <ligand>
        <name>Zn(2+)</name>
        <dbReference type="ChEBI" id="CHEBI:29105"/>
        <note>catalytic</note>
    </ligand>
</feature>
<evidence type="ECO:0000313" key="8">
    <source>
        <dbReference type="EMBL" id="AEK31067.1"/>
    </source>
</evidence>
<evidence type="ECO:0000256" key="2">
    <source>
        <dbReference type="ARBA" id="ARBA00022723"/>
    </source>
</evidence>
<dbReference type="SUPFAM" id="SSF53927">
    <property type="entry name" value="Cytidine deaminase-like"/>
    <property type="match status" value="1"/>
</dbReference>
<dbReference type="PROSITE" id="PS51747">
    <property type="entry name" value="CYT_DCMP_DEAMINASES_2"/>
    <property type="match status" value="1"/>
</dbReference>
<gene>
    <name evidence="6" type="primary">tadA</name>
    <name evidence="8" type="ORF">BALAC2494_01143</name>
</gene>
<evidence type="ECO:0000313" key="9">
    <source>
        <dbReference type="Proteomes" id="UP000008394"/>
    </source>
</evidence>
<dbReference type="Gene3D" id="3.40.140.10">
    <property type="entry name" value="Cytidine Deaminase, domain 2"/>
    <property type="match status" value="1"/>
</dbReference>
<dbReference type="InterPro" id="IPR016193">
    <property type="entry name" value="Cytidine_deaminase-like"/>
</dbReference>
<comment type="subunit">
    <text evidence="6">Homodimer.</text>
</comment>
<evidence type="ECO:0000256" key="1">
    <source>
        <dbReference type="ARBA" id="ARBA00022694"/>
    </source>
</evidence>
<feature type="domain" description="CMP/dCMP-type deaminase" evidence="7">
    <location>
        <begin position="54"/>
        <end position="167"/>
    </location>
</feature>
<keyword evidence="2 6" id="KW-0479">Metal-binding</keyword>
<evidence type="ECO:0000256" key="4">
    <source>
        <dbReference type="ARBA" id="ARBA00022833"/>
    </source>
</evidence>
<dbReference type="KEGG" id="bnm:BALAC2494_01143"/>
<organism evidence="8 9">
    <name type="scientific">Bifidobacterium animalis subsp. lactis CNCM I-2494</name>
    <dbReference type="NCBI Taxonomy" id="1042403"/>
    <lineage>
        <taxon>Bacteria</taxon>
        <taxon>Bacillati</taxon>
        <taxon>Actinomycetota</taxon>
        <taxon>Actinomycetes</taxon>
        <taxon>Bifidobacteriales</taxon>
        <taxon>Bifidobacteriaceae</taxon>
        <taxon>Bifidobacterium</taxon>
    </lineage>
</organism>
<dbReference type="InterPro" id="IPR002125">
    <property type="entry name" value="CMP_dCMP_dom"/>
</dbReference>
<dbReference type="PANTHER" id="PTHR11079">
    <property type="entry name" value="CYTOSINE DEAMINASE FAMILY MEMBER"/>
    <property type="match status" value="1"/>
</dbReference>
<dbReference type="GO" id="GO:0052717">
    <property type="term" value="F:tRNA-specific adenosine-34 deaminase activity"/>
    <property type="evidence" value="ECO:0007669"/>
    <property type="project" value="UniProtKB-UniRule"/>
</dbReference>
<dbReference type="CDD" id="cd01285">
    <property type="entry name" value="nucleoside_deaminase"/>
    <property type="match status" value="1"/>
</dbReference>